<organism evidence="1 2">
    <name type="scientific">Melipona bicolor</name>
    <dbReference type="NCBI Taxonomy" id="60889"/>
    <lineage>
        <taxon>Eukaryota</taxon>
        <taxon>Metazoa</taxon>
        <taxon>Ecdysozoa</taxon>
        <taxon>Arthropoda</taxon>
        <taxon>Hexapoda</taxon>
        <taxon>Insecta</taxon>
        <taxon>Pterygota</taxon>
        <taxon>Neoptera</taxon>
        <taxon>Endopterygota</taxon>
        <taxon>Hymenoptera</taxon>
        <taxon>Apocrita</taxon>
        <taxon>Aculeata</taxon>
        <taxon>Apoidea</taxon>
        <taxon>Anthophila</taxon>
        <taxon>Apidae</taxon>
        <taxon>Melipona</taxon>
    </lineage>
</organism>
<dbReference type="EMBL" id="JAHYIQ010000030">
    <property type="protein sequence ID" value="KAK1120652.1"/>
    <property type="molecule type" value="Genomic_DNA"/>
</dbReference>
<proteinExistence type="predicted"/>
<protein>
    <submittedName>
        <fullName evidence="1">Uncharacterized protein</fullName>
    </submittedName>
</protein>
<accession>A0AA40KHL6</accession>
<name>A0AA40KHL6_9HYME</name>
<reference evidence="1" key="1">
    <citation type="submission" date="2021-10" db="EMBL/GenBank/DDBJ databases">
        <title>Melipona bicolor Genome sequencing and assembly.</title>
        <authorList>
            <person name="Araujo N.S."/>
            <person name="Arias M.C."/>
        </authorList>
    </citation>
    <scope>NUCLEOTIDE SEQUENCE</scope>
    <source>
        <strain evidence="1">USP_2M_L1-L4_2017</strain>
        <tissue evidence="1">Whole body</tissue>
    </source>
</reference>
<dbReference type="AlphaFoldDB" id="A0AA40KHL6"/>
<comment type="caution">
    <text evidence="1">The sequence shown here is derived from an EMBL/GenBank/DDBJ whole genome shotgun (WGS) entry which is preliminary data.</text>
</comment>
<evidence type="ECO:0000313" key="2">
    <source>
        <dbReference type="Proteomes" id="UP001177670"/>
    </source>
</evidence>
<evidence type="ECO:0000313" key="1">
    <source>
        <dbReference type="EMBL" id="KAK1120652.1"/>
    </source>
</evidence>
<sequence length="211" mass="24183">MISTLGKSSHFQLLYPTTRPREAKRTGTRVPHRLFALCSTESLIKSVSHVCWLPQQELGKAQRSYIVRSTANETSDRSVNRDEECLKGTIVNDLDSLARLFADEESARRRNNSRSRFANASQPELPLEETETLAANANANENENENVNETDKRFRIESRVLAQGCYLDEISVIGEGRRRAERPSLSVHARQTRVFSQWRERERSRVELPIL</sequence>
<gene>
    <name evidence="1" type="ORF">K0M31_012258</name>
</gene>
<dbReference type="Proteomes" id="UP001177670">
    <property type="component" value="Unassembled WGS sequence"/>
</dbReference>
<keyword evidence="2" id="KW-1185">Reference proteome</keyword>